<feature type="region of interest" description="Disordered" evidence="2">
    <location>
        <begin position="52"/>
        <end position="105"/>
    </location>
</feature>
<feature type="transmembrane region" description="Helical" evidence="3">
    <location>
        <begin position="848"/>
        <end position="874"/>
    </location>
</feature>
<dbReference type="PANTHER" id="PTHR46967:SF2">
    <property type="entry name" value="SUSHI, VON WILLEBRAND FACTOR TYPE A, EGF AND PENTRAXIN DOMAIN-CONTAINING PROTEIN 1-LIKE"/>
    <property type="match status" value="1"/>
</dbReference>
<dbReference type="Gene3D" id="3.10.250.10">
    <property type="entry name" value="SRCR-like domain"/>
    <property type="match status" value="1"/>
</dbReference>
<feature type="domain" description="SRCR" evidence="4">
    <location>
        <begin position="325"/>
        <end position="438"/>
    </location>
</feature>
<feature type="non-terminal residue" evidence="5">
    <location>
        <position position="1045"/>
    </location>
</feature>
<dbReference type="InterPro" id="IPR009030">
    <property type="entry name" value="Growth_fac_rcpt_cys_sf"/>
</dbReference>
<feature type="transmembrane region" description="Helical" evidence="3">
    <location>
        <begin position="972"/>
        <end position="990"/>
    </location>
</feature>
<dbReference type="Proteomes" id="UP001165060">
    <property type="component" value="Unassembled WGS sequence"/>
</dbReference>
<feature type="transmembrane region" description="Helical" evidence="3">
    <location>
        <begin position="687"/>
        <end position="707"/>
    </location>
</feature>
<dbReference type="InterPro" id="IPR011641">
    <property type="entry name" value="Tyr-kin_ephrin_A/B_rcpt-like"/>
</dbReference>
<dbReference type="PANTHER" id="PTHR46967">
    <property type="entry name" value="INSULIN-LIKE GROWTH FACTOR BINDING PROTEIN,N-TERMINAL"/>
    <property type="match status" value="1"/>
</dbReference>
<feature type="compositionally biased region" description="Basic and acidic residues" evidence="2">
    <location>
        <begin position="1"/>
        <end position="13"/>
    </location>
</feature>
<feature type="transmembrane region" description="Helical" evidence="3">
    <location>
        <begin position="186"/>
        <end position="207"/>
    </location>
</feature>
<evidence type="ECO:0000259" key="4">
    <source>
        <dbReference type="PROSITE" id="PS50287"/>
    </source>
</evidence>
<reference evidence="5 6" key="1">
    <citation type="journal article" date="2023" name="Commun. Biol.">
        <title>Genome analysis of Parmales, the sister group of diatoms, reveals the evolutionary specialization of diatoms from phago-mixotrophs to photoautotrophs.</title>
        <authorList>
            <person name="Ban H."/>
            <person name="Sato S."/>
            <person name="Yoshikawa S."/>
            <person name="Yamada K."/>
            <person name="Nakamura Y."/>
            <person name="Ichinomiya M."/>
            <person name="Sato N."/>
            <person name="Blanc-Mathieu R."/>
            <person name="Endo H."/>
            <person name="Kuwata A."/>
            <person name="Ogata H."/>
        </authorList>
    </citation>
    <scope>NUCLEOTIDE SEQUENCE [LARGE SCALE GENOMIC DNA]</scope>
</reference>
<dbReference type="Pfam" id="PF07699">
    <property type="entry name" value="Ephrin_rec_like"/>
    <property type="match status" value="1"/>
</dbReference>
<dbReference type="Gene3D" id="2.10.50.10">
    <property type="entry name" value="Tumor Necrosis Factor Receptor, subunit A, domain 2"/>
    <property type="match status" value="3"/>
</dbReference>
<proteinExistence type="predicted"/>
<dbReference type="CDD" id="cd00185">
    <property type="entry name" value="TNFRSF"/>
    <property type="match status" value="1"/>
</dbReference>
<comment type="caution">
    <text evidence="5">The sequence shown here is derived from an EMBL/GenBank/DDBJ whole genome shotgun (WGS) entry which is preliminary data.</text>
</comment>
<dbReference type="EMBL" id="BRYB01005847">
    <property type="protein sequence ID" value="GMI29729.1"/>
    <property type="molecule type" value="Genomic_DNA"/>
</dbReference>
<feature type="region of interest" description="Disordered" evidence="2">
    <location>
        <begin position="1"/>
        <end position="21"/>
    </location>
</feature>
<evidence type="ECO:0000313" key="5">
    <source>
        <dbReference type="EMBL" id="GMI29729.1"/>
    </source>
</evidence>
<keyword evidence="1" id="KW-1015">Disulfide bond</keyword>
<dbReference type="SMART" id="SM01411">
    <property type="entry name" value="Ephrin_rec_like"/>
    <property type="match status" value="4"/>
</dbReference>
<dbReference type="InterPro" id="IPR001190">
    <property type="entry name" value="SRCR"/>
</dbReference>
<dbReference type="InterPro" id="IPR036772">
    <property type="entry name" value="SRCR-like_dom_sf"/>
</dbReference>
<keyword evidence="3" id="KW-0812">Transmembrane</keyword>
<dbReference type="SUPFAM" id="SSF57184">
    <property type="entry name" value="Growth factor receptor domain"/>
    <property type="match status" value="1"/>
</dbReference>
<feature type="compositionally biased region" description="Basic and acidic residues" evidence="2">
    <location>
        <begin position="68"/>
        <end position="81"/>
    </location>
</feature>
<keyword evidence="6" id="KW-1185">Reference proteome</keyword>
<sequence length="1045" mass="110900">MYRRDGKADEHVHSLSGDAIAGREIYFSPHGAADGGTGSMWTRGVGEAMLATQLPDNAHARGRTQTKSKVEAETEFQERKAAREKKARGGEGKGEEEEAKEARNAERKARRMAVKMVAGEAPPAGFGELELEDVVPLEAAAFKLQSPAVSKLAVKNSEFEEMEVEQEQVVGSKPPVRKRLDAVDKIMWALGMILVVAFVDVLVQMVMAPNPFTYFLENGVYPMIMCAVLLVGCLEELSPRKKSPVLVQRGWEREAALWVQERCKKAARFGALGRALAKLGLGLALVAVLGEAKGEGRGLAASCGLGSGSVFYDLTGVTVPDTTGIRLQTAAGTPSFDSQGQVQGRLEVNVGDDWVTIDNGGYEWSNGDWDTVACRQLGNELGYTLVSASKIGIGDTDDGSGSRYTVTCAGAESTLNSCSIFEYGGYSYHEFDVGVSCTFLAPGDECEECAAGKFGATAGVAACTSCAAGSYSTVGAASCQQCEAGKASATPGAATCTECVAGKFSDTTGVAACTSCAAGSYSTVGAARCEQCEAGKASATPGAAACTECASGTYANAAIGATRCVECAAGSYITAMGSVFADDCQLCEVGKASATPAATSAAACEECVAGKYSDTTGVVTCTNCTSISLPAASAPGSTSSSDCACPAGETPLADLSGCKALLLCADDEFLSSEGSSEEQVCVKCDNLTSIAMVVGSFLTFVAITYYVSDKVTIKSTMVQVKGMTTYFQCAQLTTLVDIQWPRIALVLPFAIPFGDGACLTNQVGWTQQHSFFVFVYGALLVAFVIRMRGNRFGKGSIERKETYERLVLFVLICYSPLVQNAATMQRCITDPDFGLVLEADPRVSCETSFLRVTVIIHALAIVAIVGIGLPYFVLRTTYNLRQADRLSESNIYVGLYEWYSPARPYWEAVLLAKKFVLIMASTTVIKDPLAQALIGTATNLGYMILLETKRPMLMQPSQLLRGKNLFHMMERAASTASLIGSIIAVLGAASPGLVGVLGVLFAFCNLIYATYVVGFFFFEEKKIKNRTKVVPDEEDRFKMSAWDSH</sequence>
<accession>A0ABQ6MPV1</accession>
<feature type="transmembrane region" description="Helical" evidence="3">
    <location>
        <begin position="806"/>
        <end position="828"/>
    </location>
</feature>
<keyword evidence="3" id="KW-1133">Transmembrane helix</keyword>
<evidence type="ECO:0000256" key="2">
    <source>
        <dbReference type="SAM" id="MobiDB-lite"/>
    </source>
</evidence>
<evidence type="ECO:0000256" key="1">
    <source>
        <dbReference type="ARBA" id="ARBA00023157"/>
    </source>
</evidence>
<dbReference type="SMART" id="SM00202">
    <property type="entry name" value="SR"/>
    <property type="match status" value="1"/>
</dbReference>
<feature type="transmembrane region" description="Helical" evidence="3">
    <location>
        <begin position="996"/>
        <end position="1018"/>
    </location>
</feature>
<dbReference type="PROSITE" id="PS50287">
    <property type="entry name" value="SRCR_2"/>
    <property type="match status" value="1"/>
</dbReference>
<feature type="transmembrane region" description="Helical" evidence="3">
    <location>
        <begin position="769"/>
        <end position="785"/>
    </location>
</feature>
<protein>
    <recommendedName>
        <fullName evidence="4">SRCR domain-containing protein</fullName>
    </recommendedName>
</protein>
<gene>
    <name evidence="5" type="ORF">TeGR_g12729</name>
</gene>
<evidence type="ECO:0000313" key="6">
    <source>
        <dbReference type="Proteomes" id="UP001165060"/>
    </source>
</evidence>
<feature type="transmembrane region" description="Helical" evidence="3">
    <location>
        <begin position="219"/>
        <end position="237"/>
    </location>
</feature>
<evidence type="ECO:0000256" key="3">
    <source>
        <dbReference type="SAM" id="Phobius"/>
    </source>
</evidence>
<name>A0ABQ6MPV1_9STRA</name>
<organism evidence="5 6">
    <name type="scientific">Tetraparma gracilis</name>
    <dbReference type="NCBI Taxonomy" id="2962635"/>
    <lineage>
        <taxon>Eukaryota</taxon>
        <taxon>Sar</taxon>
        <taxon>Stramenopiles</taxon>
        <taxon>Ochrophyta</taxon>
        <taxon>Bolidophyceae</taxon>
        <taxon>Parmales</taxon>
        <taxon>Triparmaceae</taxon>
        <taxon>Tetraparma</taxon>
    </lineage>
</organism>
<keyword evidence="3" id="KW-0472">Membrane</keyword>
<dbReference type="SUPFAM" id="SSF56487">
    <property type="entry name" value="SRCR-like"/>
    <property type="match status" value="1"/>
</dbReference>